<keyword evidence="1" id="KW-0812">Transmembrane</keyword>
<accession>A0A1G7X2H0</accession>
<keyword evidence="1" id="KW-1133">Transmembrane helix</keyword>
<dbReference type="AlphaFoldDB" id="A0A1G7X2H0"/>
<dbReference type="EMBL" id="FNCP01000006">
    <property type="protein sequence ID" value="SDG78356.1"/>
    <property type="molecule type" value="Genomic_DNA"/>
</dbReference>
<keyword evidence="1" id="KW-0472">Membrane</keyword>
<dbReference type="InterPro" id="IPR007563">
    <property type="entry name" value="DUF554"/>
</dbReference>
<proteinExistence type="predicted"/>
<reference evidence="3" key="1">
    <citation type="submission" date="2016-10" db="EMBL/GenBank/DDBJ databases">
        <authorList>
            <person name="Varghese N."/>
            <person name="Submissions S."/>
        </authorList>
    </citation>
    <scope>NUCLEOTIDE SEQUENCE [LARGE SCALE GENOMIC DNA]</scope>
    <source>
        <strain evidence="3">DSM 8344</strain>
    </source>
</reference>
<feature type="transmembrane region" description="Helical" evidence="1">
    <location>
        <begin position="213"/>
        <end position="231"/>
    </location>
</feature>
<dbReference type="Proteomes" id="UP000198656">
    <property type="component" value="Unassembled WGS sequence"/>
</dbReference>
<evidence type="ECO:0000256" key="1">
    <source>
        <dbReference type="SAM" id="Phobius"/>
    </source>
</evidence>
<gene>
    <name evidence="2" type="ORF">SAMN05443529_106101</name>
</gene>
<dbReference type="PANTHER" id="PTHR36111:SF2">
    <property type="entry name" value="INNER MEMBRANE PROTEIN"/>
    <property type="match status" value="1"/>
</dbReference>
<feature type="transmembrane region" description="Helical" evidence="1">
    <location>
        <begin position="56"/>
        <end position="78"/>
    </location>
</feature>
<feature type="transmembrane region" description="Helical" evidence="1">
    <location>
        <begin position="98"/>
        <end position="120"/>
    </location>
</feature>
<dbReference type="RefSeq" id="WP_092331671.1">
    <property type="nucleotide sequence ID" value="NZ_FNCP01000006.1"/>
</dbReference>
<feature type="transmembrane region" description="Helical" evidence="1">
    <location>
        <begin position="140"/>
        <end position="162"/>
    </location>
</feature>
<dbReference type="PANTHER" id="PTHR36111">
    <property type="entry name" value="INNER MEMBRANE PROTEIN-RELATED"/>
    <property type="match status" value="1"/>
</dbReference>
<sequence>MLGTIVNTGAILIGGLLGLMFGQALPEKMKKTVIQGIGLAVLLIGISMAIQTKNTLIVIASLVLGGIIGEIIDIELRLQQFGQSLESRLSKNGRGGDFTKAFVTTSLIYCVGAMAIMGALESGLTGHNTILYAKSMLDGITAIVFASSMGIGVLASAIPVFAYQGLLTVTAGLLEGVLSSQIINEMGATGGLLIVGIGLNILEIKEIKVGNLLPGLFLAIPIAMLFTRLHLGM</sequence>
<evidence type="ECO:0000313" key="3">
    <source>
        <dbReference type="Proteomes" id="UP000198656"/>
    </source>
</evidence>
<keyword evidence="3" id="KW-1185">Reference proteome</keyword>
<organism evidence="2 3">
    <name type="scientific">Desulfosporosinus hippei DSM 8344</name>
    <dbReference type="NCBI Taxonomy" id="1121419"/>
    <lineage>
        <taxon>Bacteria</taxon>
        <taxon>Bacillati</taxon>
        <taxon>Bacillota</taxon>
        <taxon>Clostridia</taxon>
        <taxon>Eubacteriales</taxon>
        <taxon>Desulfitobacteriaceae</taxon>
        <taxon>Desulfosporosinus</taxon>
    </lineage>
</organism>
<feature type="transmembrane region" description="Helical" evidence="1">
    <location>
        <begin position="182"/>
        <end position="201"/>
    </location>
</feature>
<evidence type="ECO:0008006" key="4">
    <source>
        <dbReference type="Google" id="ProtNLM"/>
    </source>
</evidence>
<dbReference type="Pfam" id="PF04474">
    <property type="entry name" value="DUF554"/>
    <property type="match status" value="1"/>
</dbReference>
<name>A0A1G7X2H0_9FIRM</name>
<feature type="transmembrane region" description="Helical" evidence="1">
    <location>
        <begin position="32"/>
        <end position="50"/>
    </location>
</feature>
<feature type="transmembrane region" description="Helical" evidence="1">
    <location>
        <begin position="6"/>
        <end position="25"/>
    </location>
</feature>
<evidence type="ECO:0000313" key="2">
    <source>
        <dbReference type="EMBL" id="SDG78356.1"/>
    </source>
</evidence>
<protein>
    <recommendedName>
        <fullName evidence="4">DUF554 domain-containing protein</fullName>
    </recommendedName>
</protein>
<dbReference type="OrthoDB" id="9797976at2"/>